<reference evidence="2" key="1">
    <citation type="journal article" date="2020" name="Nat. Commun.">
        <title>Genome sequence of the cluster root forming white lupin.</title>
        <authorList>
            <person name="Hufnagel B."/>
            <person name="Marques A."/>
            <person name="Soriano A."/>
            <person name="Marques L."/>
            <person name="Divol F."/>
            <person name="Doumas P."/>
            <person name="Sallet E."/>
            <person name="Mancinotti D."/>
            <person name="Carrere S."/>
            <person name="Marande W."/>
            <person name="Arribat S."/>
            <person name="Keller J."/>
            <person name="Huneau C."/>
            <person name="Blein T."/>
            <person name="Aime D."/>
            <person name="Laguerre M."/>
            <person name="Taylor J."/>
            <person name="Schubert V."/>
            <person name="Nelson M."/>
            <person name="Geu-Flores F."/>
            <person name="Crespi M."/>
            <person name="Gallardo-Guerrero K."/>
            <person name="Delaux P.-M."/>
            <person name="Salse J."/>
            <person name="Berges H."/>
            <person name="Guyot R."/>
            <person name="Gouzy J."/>
            <person name="Peret B."/>
        </authorList>
    </citation>
    <scope>NUCLEOTIDE SEQUENCE [LARGE SCALE GENOMIC DNA]</scope>
    <source>
        <strain evidence="2">cv. Amiga</strain>
    </source>
</reference>
<organism evidence="1 2">
    <name type="scientific">Lupinus albus</name>
    <name type="common">White lupine</name>
    <name type="synonym">Lupinus termis</name>
    <dbReference type="NCBI Taxonomy" id="3870"/>
    <lineage>
        <taxon>Eukaryota</taxon>
        <taxon>Viridiplantae</taxon>
        <taxon>Streptophyta</taxon>
        <taxon>Embryophyta</taxon>
        <taxon>Tracheophyta</taxon>
        <taxon>Spermatophyta</taxon>
        <taxon>Magnoliopsida</taxon>
        <taxon>eudicotyledons</taxon>
        <taxon>Gunneridae</taxon>
        <taxon>Pentapetalae</taxon>
        <taxon>rosids</taxon>
        <taxon>fabids</taxon>
        <taxon>Fabales</taxon>
        <taxon>Fabaceae</taxon>
        <taxon>Papilionoideae</taxon>
        <taxon>50 kb inversion clade</taxon>
        <taxon>genistoids sensu lato</taxon>
        <taxon>core genistoids</taxon>
        <taxon>Genisteae</taxon>
        <taxon>Lupinus</taxon>
    </lineage>
</organism>
<evidence type="ECO:0000313" key="1">
    <source>
        <dbReference type="EMBL" id="KAE9603033.1"/>
    </source>
</evidence>
<keyword evidence="2" id="KW-1185">Reference proteome</keyword>
<comment type="caution">
    <text evidence="1">The sequence shown here is derived from an EMBL/GenBank/DDBJ whole genome shotgun (WGS) entry which is preliminary data.</text>
</comment>
<evidence type="ECO:0000313" key="2">
    <source>
        <dbReference type="Proteomes" id="UP000447434"/>
    </source>
</evidence>
<gene>
    <name evidence="1" type="ORF">Lalb_Chr12g0205971</name>
</gene>
<dbReference type="EMBL" id="WOCE01000012">
    <property type="protein sequence ID" value="KAE9603033.1"/>
    <property type="molecule type" value="Genomic_DNA"/>
</dbReference>
<dbReference type="AlphaFoldDB" id="A0A6A4PNE6"/>
<dbReference type="Proteomes" id="UP000447434">
    <property type="component" value="Chromosome 12"/>
</dbReference>
<name>A0A6A4PNE6_LUPAL</name>
<proteinExistence type="predicted"/>
<protein>
    <submittedName>
        <fullName evidence="1">Uncharacterized protein</fullName>
    </submittedName>
</protein>
<sequence length="52" mass="6131">MARLLNLLSKLPISLTSFGYKRERARCIIHHKFITTSSQQHQLNTRVLSVHW</sequence>
<accession>A0A6A4PNE6</accession>